<evidence type="ECO:0000256" key="1">
    <source>
        <dbReference type="ARBA" id="ARBA00004141"/>
    </source>
</evidence>
<evidence type="ECO:0000313" key="11">
    <source>
        <dbReference type="EMBL" id="KAL1405077.1"/>
    </source>
</evidence>
<organism evidence="11 12">
    <name type="scientific">Vanrija albida</name>
    <dbReference type="NCBI Taxonomy" id="181172"/>
    <lineage>
        <taxon>Eukaryota</taxon>
        <taxon>Fungi</taxon>
        <taxon>Dikarya</taxon>
        <taxon>Basidiomycota</taxon>
        <taxon>Agaricomycotina</taxon>
        <taxon>Tremellomycetes</taxon>
        <taxon>Trichosporonales</taxon>
        <taxon>Trichosporonaceae</taxon>
        <taxon>Vanrija</taxon>
    </lineage>
</organism>
<dbReference type="GeneID" id="95989743"/>
<feature type="transmembrane region" description="Helical" evidence="10">
    <location>
        <begin position="140"/>
        <end position="157"/>
    </location>
</feature>
<evidence type="ECO:0000256" key="10">
    <source>
        <dbReference type="SAM" id="Phobius"/>
    </source>
</evidence>
<keyword evidence="8 10" id="KW-0472">Membrane</keyword>
<dbReference type="EMBL" id="JBBXJM010000007">
    <property type="protein sequence ID" value="KAL1405077.1"/>
    <property type="molecule type" value="Genomic_DNA"/>
</dbReference>
<name>A0ABR3PRU3_9TREE</name>
<evidence type="ECO:0000256" key="4">
    <source>
        <dbReference type="ARBA" id="ARBA00022692"/>
    </source>
</evidence>
<evidence type="ECO:0000256" key="8">
    <source>
        <dbReference type="ARBA" id="ARBA00023136"/>
    </source>
</evidence>
<evidence type="ECO:0000256" key="6">
    <source>
        <dbReference type="ARBA" id="ARBA00022927"/>
    </source>
</evidence>
<dbReference type="InterPro" id="IPR004648">
    <property type="entry name" value="Oligpept_transpt"/>
</dbReference>
<keyword evidence="6" id="KW-0653">Protein transport</keyword>
<comment type="caution">
    <text evidence="11">The sequence shown here is derived from an EMBL/GenBank/DDBJ whole genome shotgun (WGS) entry which is preliminary data.</text>
</comment>
<protein>
    <submittedName>
        <fullName evidence="11">Uncharacterized protein</fullName>
    </submittedName>
</protein>
<accession>A0ABR3PRU3</accession>
<feature type="compositionally biased region" description="Acidic residues" evidence="9">
    <location>
        <begin position="21"/>
        <end position="31"/>
    </location>
</feature>
<evidence type="ECO:0000256" key="3">
    <source>
        <dbReference type="ARBA" id="ARBA00022448"/>
    </source>
</evidence>
<evidence type="ECO:0000256" key="7">
    <source>
        <dbReference type="ARBA" id="ARBA00022989"/>
    </source>
</evidence>
<keyword evidence="7 10" id="KW-1133">Transmembrane helix</keyword>
<comment type="similarity">
    <text evidence="2">Belongs to the oligopeptide OPT transporter family.</text>
</comment>
<keyword evidence="4 10" id="KW-0812">Transmembrane</keyword>
<gene>
    <name evidence="11" type="ORF">Q8F55_008700</name>
</gene>
<keyword evidence="5" id="KW-0571">Peptide transport</keyword>
<feature type="transmembrane region" description="Helical" evidence="10">
    <location>
        <begin position="183"/>
        <end position="206"/>
    </location>
</feature>
<keyword evidence="12" id="KW-1185">Reference proteome</keyword>
<sequence length="236" mass="25472">MPVRPEDAEEYELPERRGSDAESDNGWDDDGFVTKPSAADDGGETSERDRLLEGDDERKPASADGEEDGLVFRRSADYEEEEIVGRGTKVDKLIAASVPSTDDVTLPTLTFRVIVIGSFFCILGAAASMVFYFKSNAPGFSSYFVILATYPLGHIMASERLIPRNKLLFGVNLNPGRFSVKEAILVSVLSSSGAMAAYAADILAILDLYYKRPLATIPSLVLLLTTQCIGFGLAGG</sequence>
<evidence type="ECO:0000256" key="9">
    <source>
        <dbReference type="SAM" id="MobiDB-lite"/>
    </source>
</evidence>
<dbReference type="PANTHER" id="PTHR22601">
    <property type="entry name" value="ISP4 LIKE PROTEIN"/>
    <property type="match status" value="1"/>
</dbReference>
<dbReference type="Proteomes" id="UP001565368">
    <property type="component" value="Unassembled WGS sequence"/>
</dbReference>
<dbReference type="Pfam" id="PF03169">
    <property type="entry name" value="OPT"/>
    <property type="match status" value="1"/>
</dbReference>
<dbReference type="InterPro" id="IPR004813">
    <property type="entry name" value="OPT"/>
</dbReference>
<feature type="transmembrane region" description="Helical" evidence="10">
    <location>
        <begin position="213"/>
        <end position="234"/>
    </location>
</feature>
<feature type="compositionally biased region" description="Basic and acidic residues" evidence="9">
    <location>
        <begin position="45"/>
        <end position="61"/>
    </location>
</feature>
<feature type="region of interest" description="Disordered" evidence="9">
    <location>
        <begin position="1"/>
        <end position="71"/>
    </location>
</feature>
<feature type="transmembrane region" description="Helical" evidence="10">
    <location>
        <begin position="109"/>
        <end position="133"/>
    </location>
</feature>
<proteinExistence type="inferred from homology"/>
<evidence type="ECO:0000313" key="12">
    <source>
        <dbReference type="Proteomes" id="UP001565368"/>
    </source>
</evidence>
<evidence type="ECO:0000256" key="2">
    <source>
        <dbReference type="ARBA" id="ARBA00008807"/>
    </source>
</evidence>
<reference evidence="11 12" key="1">
    <citation type="submission" date="2023-08" db="EMBL/GenBank/DDBJ databases">
        <title>Annotated Genome Sequence of Vanrija albida AlHP1.</title>
        <authorList>
            <person name="Herzog R."/>
        </authorList>
    </citation>
    <scope>NUCLEOTIDE SEQUENCE [LARGE SCALE GENOMIC DNA]</scope>
    <source>
        <strain evidence="11 12">AlHP1</strain>
    </source>
</reference>
<dbReference type="RefSeq" id="XP_069205021.1">
    <property type="nucleotide sequence ID" value="XM_069357084.1"/>
</dbReference>
<keyword evidence="3" id="KW-0813">Transport</keyword>
<comment type="subcellular location">
    <subcellularLocation>
        <location evidence="1">Membrane</location>
        <topology evidence="1">Multi-pass membrane protein</topology>
    </subcellularLocation>
</comment>
<evidence type="ECO:0000256" key="5">
    <source>
        <dbReference type="ARBA" id="ARBA00022856"/>
    </source>
</evidence>